<dbReference type="PANTHER" id="PTHR31118:SF32">
    <property type="entry name" value="KYNURENINE FORMAMIDASE"/>
    <property type="match status" value="1"/>
</dbReference>
<dbReference type="PANTHER" id="PTHR31118">
    <property type="entry name" value="CYCLASE-LIKE PROTEIN 2"/>
    <property type="match status" value="1"/>
</dbReference>
<dbReference type="GO" id="GO:0019441">
    <property type="term" value="P:L-tryptophan catabolic process to kynurenine"/>
    <property type="evidence" value="ECO:0007669"/>
    <property type="project" value="InterPro"/>
</dbReference>
<protein>
    <submittedName>
        <fullName evidence="1">Cyclase</fullName>
    </submittedName>
</protein>
<dbReference type="InterPro" id="IPR037175">
    <property type="entry name" value="KFase_sf"/>
</dbReference>
<name>A0A510HLI4_9ACTN</name>
<keyword evidence="2" id="KW-1185">Reference proteome</keyword>
<dbReference type="OrthoDB" id="7067800at2"/>
<accession>A0A510HLI4</accession>
<sequence>MKIVDLSPAVPHGFKGPPSTNLGVQLNVRTKNGTGYWQSTQLDLMSLHTGTHVESALHTVEGGEPIDQVALERVIGEAVVLDLTPVEPMQILDVQDLERANEGLEAAGESIRPGDILLLRTDWAQEHIGTPEYFRESPGLTEAAARWVVERAPKAVGCDFFEEPAAREPGWEAGEFVVHGAILGAGIPLIEGLVNLRELPPRVSFFAPFYKFAGVESAPARAFALLED</sequence>
<dbReference type="GO" id="GO:0004061">
    <property type="term" value="F:arylformamidase activity"/>
    <property type="evidence" value="ECO:0007669"/>
    <property type="project" value="InterPro"/>
</dbReference>
<evidence type="ECO:0000313" key="1">
    <source>
        <dbReference type="EMBL" id="BBL80896.1"/>
    </source>
</evidence>
<reference evidence="1" key="1">
    <citation type="journal article" date="2019" name="Microbiol. Resour. Announc.">
        <title>Complete Genome Sequence of Rubrobacter xylanophilus Strain AA3-22, Isolated from Arima Onsen in Japan.</title>
        <authorList>
            <person name="Tomariguchi N."/>
            <person name="Miyazaki K."/>
        </authorList>
    </citation>
    <scope>NUCLEOTIDE SEQUENCE [LARGE SCALE GENOMIC DNA]</scope>
    <source>
        <strain evidence="1">AA3-22</strain>
    </source>
</reference>
<dbReference type="Pfam" id="PF04199">
    <property type="entry name" value="Cyclase"/>
    <property type="match status" value="1"/>
</dbReference>
<dbReference type="Proteomes" id="UP000318065">
    <property type="component" value="Chromosome"/>
</dbReference>
<dbReference type="AlphaFoldDB" id="A0A510HLI4"/>
<evidence type="ECO:0000313" key="2">
    <source>
        <dbReference type="Proteomes" id="UP000318065"/>
    </source>
</evidence>
<dbReference type="InterPro" id="IPR007325">
    <property type="entry name" value="KFase/CYL"/>
</dbReference>
<dbReference type="RefSeq" id="WP_143528851.1">
    <property type="nucleotide sequence ID" value="NZ_AP019791.1"/>
</dbReference>
<organism evidence="1 2">
    <name type="scientific">Rubrobacter xylanophilus</name>
    <dbReference type="NCBI Taxonomy" id="49319"/>
    <lineage>
        <taxon>Bacteria</taxon>
        <taxon>Bacillati</taxon>
        <taxon>Actinomycetota</taxon>
        <taxon>Rubrobacteria</taxon>
        <taxon>Rubrobacterales</taxon>
        <taxon>Rubrobacteraceae</taxon>
        <taxon>Rubrobacter</taxon>
    </lineage>
</organism>
<dbReference type="Gene3D" id="3.50.30.50">
    <property type="entry name" value="Putative cyclase"/>
    <property type="match status" value="1"/>
</dbReference>
<proteinExistence type="predicted"/>
<gene>
    <name evidence="1" type="ORF">RxyAA322_27500</name>
</gene>
<dbReference type="SUPFAM" id="SSF102198">
    <property type="entry name" value="Putative cyclase"/>
    <property type="match status" value="1"/>
</dbReference>
<dbReference type="EMBL" id="AP019791">
    <property type="protein sequence ID" value="BBL80896.1"/>
    <property type="molecule type" value="Genomic_DNA"/>
</dbReference>